<dbReference type="Pfam" id="PF06766">
    <property type="entry name" value="Hydrophobin_2"/>
    <property type="match status" value="1"/>
</dbReference>
<comment type="subcellular location">
    <subcellularLocation>
        <location evidence="1">Cell envelope</location>
    </subcellularLocation>
</comment>
<dbReference type="InterPro" id="IPR036686">
    <property type="entry name" value="Class_II_Hydrophobin_sf"/>
</dbReference>
<name>A0AAJ0FP26_9HYPO</name>
<accession>A0AAJ0FP26</accession>
<protein>
    <recommendedName>
        <fullName evidence="7">Cerato-ulmin</fullName>
    </recommendedName>
</protein>
<evidence type="ECO:0000256" key="3">
    <source>
        <dbReference type="ARBA" id="ARBA00023157"/>
    </source>
</evidence>
<dbReference type="SUPFAM" id="SSF101751">
    <property type="entry name" value="Hydrophobin II, HfbII"/>
    <property type="match status" value="1"/>
</dbReference>
<feature type="chain" id="PRO_5042579632" description="Cerato-ulmin" evidence="4">
    <location>
        <begin position="18"/>
        <end position="96"/>
    </location>
</feature>
<reference evidence="5" key="1">
    <citation type="submission" date="2023-06" db="EMBL/GenBank/DDBJ databases">
        <title>Conoideocrella luteorostrata (Hypocreales: Clavicipitaceae), a potential biocontrol fungus for elongate hemlock scale in United States Christmas tree production areas.</title>
        <authorList>
            <person name="Barrett H."/>
            <person name="Lovett B."/>
            <person name="Macias A.M."/>
            <person name="Stajich J.E."/>
            <person name="Kasson M.T."/>
        </authorList>
    </citation>
    <scope>NUCLEOTIDE SEQUENCE</scope>
    <source>
        <strain evidence="5">ARSEF 14590</strain>
    </source>
</reference>
<dbReference type="InterPro" id="IPR010636">
    <property type="entry name" value="Class_II_hydrophobin"/>
</dbReference>
<evidence type="ECO:0000256" key="4">
    <source>
        <dbReference type="SAM" id="SignalP"/>
    </source>
</evidence>
<evidence type="ECO:0000256" key="1">
    <source>
        <dbReference type="ARBA" id="ARBA00004196"/>
    </source>
</evidence>
<sequence length="96" mass="9556">MKTFTAILVLFAGAVLAQPAAQLARRSGVCTDLLYSVPTCCSTDVLGVADLSCSTPSSASSGPDLMQSCGAEGKAPKCCTLGLAEIGVLCQDAVGA</sequence>
<dbReference type="EMBL" id="JASWJB010000333">
    <property type="protein sequence ID" value="KAK2591462.1"/>
    <property type="molecule type" value="Genomic_DNA"/>
</dbReference>
<evidence type="ECO:0000256" key="2">
    <source>
        <dbReference type="ARBA" id="ARBA00009576"/>
    </source>
</evidence>
<feature type="signal peptide" evidence="4">
    <location>
        <begin position="1"/>
        <end position="17"/>
    </location>
</feature>
<organism evidence="5 6">
    <name type="scientific">Conoideocrella luteorostrata</name>
    <dbReference type="NCBI Taxonomy" id="1105319"/>
    <lineage>
        <taxon>Eukaryota</taxon>
        <taxon>Fungi</taxon>
        <taxon>Dikarya</taxon>
        <taxon>Ascomycota</taxon>
        <taxon>Pezizomycotina</taxon>
        <taxon>Sordariomycetes</taxon>
        <taxon>Hypocreomycetidae</taxon>
        <taxon>Hypocreales</taxon>
        <taxon>Clavicipitaceae</taxon>
        <taxon>Conoideocrella</taxon>
    </lineage>
</organism>
<evidence type="ECO:0000313" key="5">
    <source>
        <dbReference type="EMBL" id="KAK2591462.1"/>
    </source>
</evidence>
<dbReference type="AlphaFoldDB" id="A0AAJ0FP26"/>
<comment type="caution">
    <text evidence="5">The sequence shown here is derived from an EMBL/GenBank/DDBJ whole genome shotgun (WGS) entry which is preliminary data.</text>
</comment>
<comment type="similarity">
    <text evidence="2">Belongs to the cerato-ulmin hydrophobin family.</text>
</comment>
<dbReference type="GO" id="GO:0005576">
    <property type="term" value="C:extracellular region"/>
    <property type="evidence" value="ECO:0007669"/>
    <property type="project" value="InterPro"/>
</dbReference>
<gene>
    <name evidence="5" type="ORF">QQS21_010838</name>
</gene>
<keyword evidence="3" id="KW-1015">Disulfide bond</keyword>
<dbReference type="CDD" id="cd23508">
    <property type="entry name" value="hydrophobin_II"/>
    <property type="match status" value="1"/>
</dbReference>
<proteinExistence type="inferred from homology"/>
<keyword evidence="6" id="KW-1185">Reference proteome</keyword>
<evidence type="ECO:0008006" key="7">
    <source>
        <dbReference type="Google" id="ProtNLM"/>
    </source>
</evidence>
<dbReference type="Proteomes" id="UP001251528">
    <property type="component" value="Unassembled WGS sequence"/>
</dbReference>
<keyword evidence="4" id="KW-0732">Signal</keyword>
<dbReference type="Gene3D" id="3.20.120.10">
    <property type="entry name" value="Hydrophobin"/>
    <property type="match status" value="1"/>
</dbReference>
<dbReference type="PANTHER" id="PTHR42341:SF2">
    <property type="entry name" value="HYDROPHOBIN"/>
    <property type="match status" value="1"/>
</dbReference>
<dbReference type="PANTHER" id="PTHR42341">
    <property type="entry name" value="HYDROPHOBIN"/>
    <property type="match status" value="1"/>
</dbReference>
<evidence type="ECO:0000313" key="6">
    <source>
        <dbReference type="Proteomes" id="UP001251528"/>
    </source>
</evidence>